<evidence type="ECO:0000256" key="2">
    <source>
        <dbReference type="ARBA" id="ARBA00012438"/>
    </source>
</evidence>
<evidence type="ECO:0000256" key="1">
    <source>
        <dbReference type="ARBA" id="ARBA00000085"/>
    </source>
</evidence>
<dbReference type="PANTHER" id="PTHR45436:SF5">
    <property type="entry name" value="SENSOR HISTIDINE KINASE TRCS"/>
    <property type="match status" value="1"/>
</dbReference>
<dbReference type="InterPro" id="IPR050428">
    <property type="entry name" value="TCS_sensor_his_kinase"/>
</dbReference>
<dbReference type="SMART" id="SM00388">
    <property type="entry name" value="HisKA"/>
    <property type="match status" value="1"/>
</dbReference>
<dbReference type="EC" id="2.7.13.3" evidence="2"/>
<dbReference type="InterPro" id="IPR003594">
    <property type="entry name" value="HATPase_dom"/>
</dbReference>
<accession>A0ABT0L2U2</accession>
<keyword evidence="5 8" id="KW-0812">Transmembrane</keyword>
<dbReference type="InterPro" id="IPR036097">
    <property type="entry name" value="HisK_dim/P_sf"/>
</dbReference>
<organism evidence="10 11">
    <name type="scientific">Shewanella aestuarii</name>
    <dbReference type="NCBI Taxonomy" id="1028752"/>
    <lineage>
        <taxon>Bacteria</taxon>
        <taxon>Pseudomonadati</taxon>
        <taxon>Pseudomonadota</taxon>
        <taxon>Gammaproteobacteria</taxon>
        <taxon>Alteromonadales</taxon>
        <taxon>Shewanellaceae</taxon>
        <taxon>Shewanella</taxon>
    </lineage>
</organism>
<reference evidence="10 11" key="1">
    <citation type="submission" date="2022-01" db="EMBL/GenBank/DDBJ databases">
        <title>Whole genome-based taxonomy of the Shewanellaceae.</title>
        <authorList>
            <person name="Martin-Rodriguez A.J."/>
        </authorList>
    </citation>
    <scope>NUCLEOTIDE SEQUENCE [LARGE SCALE GENOMIC DNA]</scope>
    <source>
        <strain evidence="10 11">JCM 17801</strain>
    </source>
</reference>
<dbReference type="PANTHER" id="PTHR45436">
    <property type="entry name" value="SENSOR HISTIDINE KINASE YKOH"/>
    <property type="match status" value="1"/>
</dbReference>
<dbReference type="Pfam" id="PF02518">
    <property type="entry name" value="HATPase_c"/>
    <property type="match status" value="1"/>
</dbReference>
<comment type="caution">
    <text evidence="10">The sequence shown here is derived from an EMBL/GenBank/DDBJ whole genome shotgun (WGS) entry which is preliminary data.</text>
</comment>
<dbReference type="SMART" id="SM00387">
    <property type="entry name" value="HATPase_c"/>
    <property type="match status" value="1"/>
</dbReference>
<dbReference type="Gene3D" id="3.30.565.10">
    <property type="entry name" value="Histidine kinase-like ATPase, C-terminal domain"/>
    <property type="match status" value="1"/>
</dbReference>
<evidence type="ECO:0000256" key="6">
    <source>
        <dbReference type="ARBA" id="ARBA00022777"/>
    </source>
</evidence>
<dbReference type="RefSeq" id="WP_188841904.1">
    <property type="nucleotide sequence ID" value="NZ_BMOT01000007.1"/>
</dbReference>
<dbReference type="InterPro" id="IPR036890">
    <property type="entry name" value="HATPase_C_sf"/>
</dbReference>
<name>A0ABT0L2U2_9GAMM</name>
<keyword evidence="7 8" id="KW-1133">Transmembrane helix</keyword>
<dbReference type="InterPro" id="IPR003661">
    <property type="entry name" value="HisK_dim/P_dom"/>
</dbReference>
<keyword evidence="4" id="KW-0808">Transferase</keyword>
<dbReference type="InterPro" id="IPR005467">
    <property type="entry name" value="His_kinase_dom"/>
</dbReference>
<proteinExistence type="predicted"/>
<dbReference type="SUPFAM" id="SSF55874">
    <property type="entry name" value="ATPase domain of HSP90 chaperone/DNA topoisomerase II/histidine kinase"/>
    <property type="match status" value="1"/>
</dbReference>
<keyword evidence="6 10" id="KW-0418">Kinase</keyword>
<sequence>MKSLASSLVNRMTWAVLIIVILIFLVVDIIIDNWIDTEFDNALMLKSNYLKTLIKVSPAGVEFDFAGEFMPEFTLPAKGEYFQLWQDGAVFERSESLVHFGQTNLIKVDLPINGQQFFDVTLPDGRSGRAMVSVFEPQVPDKYQSVITGNIAPMVLTVALSEEELNHILIIIDSSLAVGLLLVILFMRWAVVKLIHRGLQPLNELNQALKNIDFQQTELQLPNSFKAFIEIEPVKNELNKFIRLNHQHLQNEKRITADIAHELKTPISELISLSEIYIRYPQDERIGVSYKQDVLAISLKMKDIVNNLLLLQKASSEGLQLNQTVIDIEACIAKIVAELNASRAGTLARVNIISELVGANCQTDEFSLHTVLYNLIDNALFYSPQQSKVVIRLVEQKQPGHNNKSEVGITIENELLNSISQDDLERLTLPLFQTEKSRQHQNRHGLGLAIVDNIAQVNQYHFSFGLVDSNRIAFTFSLPKITS</sequence>
<evidence type="ECO:0000256" key="7">
    <source>
        <dbReference type="ARBA" id="ARBA00022989"/>
    </source>
</evidence>
<protein>
    <recommendedName>
        <fullName evidence="2">histidine kinase</fullName>
        <ecNumber evidence="2">2.7.13.3</ecNumber>
    </recommendedName>
</protein>
<evidence type="ECO:0000313" key="10">
    <source>
        <dbReference type="EMBL" id="MCL1118013.1"/>
    </source>
</evidence>
<dbReference type="CDD" id="cd00082">
    <property type="entry name" value="HisKA"/>
    <property type="match status" value="1"/>
</dbReference>
<dbReference type="EMBL" id="JAKILK010000006">
    <property type="protein sequence ID" value="MCL1118013.1"/>
    <property type="molecule type" value="Genomic_DNA"/>
</dbReference>
<keyword evidence="8" id="KW-0472">Membrane</keyword>
<evidence type="ECO:0000256" key="3">
    <source>
        <dbReference type="ARBA" id="ARBA00022553"/>
    </source>
</evidence>
<keyword evidence="11" id="KW-1185">Reference proteome</keyword>
<dbReference type="SUPFAM" id="SSF47384">
    <property type="entry name" value="Homodimeric domain of signal transducing histidine kinase"/>
    <property type="match status" value="1"/>
</dbReference>
<evidence type="ECO:0000256" key="5">
    <source>
        <dbReference type="ARBA" id="ARBA00022692"/>
    </source>
</evidence>
<evidence type="ECO:0000313" key="11">
    <source>
        <dbReference type="Proteomes" id="UP001203212"/>
    </source>
</evidence>
<dbReference type="CDD" id="cd00075">
    <property type="entry name" value="HATPase"/>
    <property type="match status" value="1"/>
</dbReference>
<feature type="transmembrane region" description="Helical" evidence="8">
    <location>
        <begin position="12"/>
        <end position="31"/>
    </location>
</feature>
<evidence type="ECO:0000256" key="8">
    <source>
        <dbReference type="SAM" id="Phobius"/>
    </source>
</evidence>
<evidence type="ECO:0000259" key="9">
    <source>
        <dbReference type="PROSITE" id="PS50109"/>
    </source>
</evidence>
<dbReference type="GO" id="GO:0016301">
    <property type="term" value="F:kinase activity"/>
    <property type="evidence" value="ECO:0007669"/>
    <property type="project" value="UniProtKB-KW"/>
</dbReference>
<dbReference type="PROSITE" id="PS50109">
    <property type="entry name" value="HIS_KIN"/>
    <property type="match status" value="1"/>
</dbReference>
<comment type="catalytic activity">
    <reaction evidence="1">
        <text>ATP + protein L-histidine = ADP + protein N-phospho-L-histidine.</text>
        <dbReference type="EC" id="2.7.13.3"/>
    </reaction>
</comment>
<dbReference type="Gene3D" id="1.10.287.130">
    <property type="match status" value="1"/>
</dbReference>
<dbReference type="Proteomes" id="UP001203212">
    <property type="component" value="Unassembled WGS sequence"/>
</dbReference>
<feature type="domain" description="Histidine kinase" evidence="9">
    <location>
        <begin position="258"/>
        <end position="482"/>
    </location>
</feature>
<evidence type="ECO:0000256" key="4">
    <source>
        <dbReference type="ARBA" id="ARBA00022679"/>
    </source>
</evidence>
<keyword evidence="3" id="KW-0597">Phosphoprotein</keyword>
<gene>
    <name evidence="10" type="ORF">L2689_12275</name>
</gene>